<sequence length="108" mass="12651">MVGNKIKPLVIDFQRYKPRQSIIKIKEKKLNYIILKAYALAEDSTGEEKKAFYALLGKVYEDCPRKDIRFLLGDMDAKIGKDYVCSSIKNYTYIRSIPKRDSDYFILQ</sequence>
<dbReference type="VEuPathDB" id="MicrosporidiaDB:CWI39_1241p0010"/>
<organism evidence="1 2">
    <name type="scientific">Hamiltosporidium magnivora</name>
    <dbReference type="NCBI Taxonomy" id="148818"/>
    <lineage>
        <taxon>Eukaryota</taxon>
        <taxon>Fungi</taxon>
        <taxon>Fungi incertae sedis</taxon>
        <taxon>Microsporidia</taxon>
        <taxon>Dubosqiidae</taxon>
        <taxon>Hamiltosporidium</taxon>
    </lineage>
</organism>
<dbReference type="EMBL" id="PITI01002167">
    <property type="protein sequence ID" value="TBT98932.1"/>
    <property type="molecule type" value="Genomic_DNA"/>
</dbReference>
<dbReference type="VEuPathDB" id="MicrosporidiaDB:CWI36_2167p0010"/>
<evidence type="ECO:0000313" key="1">
    <source>
        <dbReference type="EMBL" id="TBT98932.1"/>
    </source>
</evidence>
<reference evidence="1 2" key="1">
    <citation type="submission" date="2017-12" db="EMBL/GenBank/DDBJ databases">
        <authorList>
            <person name="Pombert J.-F."/>
            <person name="Haag K.L."/>
            <person name="Ebert D."/>
        </authorList>
    </citation>
    <scope>NUCLEOTIDE SEQUENCE [LARGE SCALE GENOMIC DNA]</scope>
    <source>
        <strain evidence="1">BE-OM-2</strain>
    </source>
</reference>
<dbReference type="AlphaFoldDB" id="A0A4Q9KVK6"/>
<accession>A0A4Q9KVK6</accession>
<gene>
    <name evidence="1" type="ORF">CWI36_2167p0010</name>
</gene>
<keyword evidence="2" id="KW-1185">Reference proteome</keyword>
<evidence type="ECO:0000313" key="2">
    <source>
        <dbReference type="Proteomes" id="UP000291404"/>
    </source>
</evidence>
<proteinExistence type="predicted"/>
<dbReference type="Proteomes" id="UP000291404">
    <property type="component" value="Unassembled WGS sequence"/>
</dbReference>
<protein>
    <submittedName>
        <fullName evidence="1">Uncharacterized protein</fullName>
    </submittedName>
</protein>
<name>A0A4Q9KVK6_9MICR</name>
<comment type="caution">
    <text evidence="1">The sequence shown here is derived from an EMBL/GenBank/DDBJ whole genome shotgun (WGS) entry which is preliminary data.</text>
</comment>